<dbReference type="InterPro" id="IPR036179">
    <property type="entry name" value="Ig-like_dom_sf"/>
</dbReference>
<dbReference type="GO" id="GO:0016020">
    <property type="term" value="C:membrane"/>
    <property type="evidence" value="ECO:0007669"/>
    <property type="project" value="UniProtKB-SubCell"/>
</dbReference>
<protein>
    <recommendedName>
        <fullName evidence="6">Ig-like domain-containing protein</fullName>
    </recommendedName>
</protein>
<dbReference type="PROSITE" id="PS50835">
    <property type="entry name" value="IG_LIKE"/>
    <property type="match status" value="1"/>
</dbReference>
<dbReference type="AlphaFoldDB" id="A0A401QA40"/>
<dbReference type="SUPFAM" id="SSF48726">
    <property type="entry name" value="Immunoglobulin"/>
    <property type="match status" value="2"/>
</dbReference>
<keyword evidence="5" id="KW-1133">Transmembrane helix</keyword>
<keyword evidence="5" id="KW-0812">Transmembrane</keyword>
<gene>
    <name evidence="7" type="ORF">scyTo_0021551</name>
</gene>
<dbReference type="PANTHER" id="PTHR12080">
    <property type="entry name" value="SIGNALING LYMPHOCYTIC ACTIVATION MOLECULE"/>
    <property type="match status" value="1"/>
</dbReference>
<dbReference type="InterPro" id="IPR013783">
    <property type="entry name" value="Ig-like_fold"/>
</dbReference>
<feature type="domain" description="Ig-like" evidence="6">
    <location>
        <begin position="57"/>
        <end position="141"/>
    </location>
</feature>
<keyword evidence="2" id="KW-0732">Signal</keyword>
<dbReference type="GO" id="GO:0005911">
    <property type="term" value="C:cell-cell junction"/>
    <property type="evidence" value="ECO:0007669"/>
    <property type="project" value="TreeGrafter"/>
</dbReference>
<dbReference type="InterPro" id="IPR013098">
    <property type="entry name" value="Ig_I-set"/>
</dbReference>
<dbReference type="Gene3D" id="2.60.40.10">
    <property type="entry name" value="Immunoglobulins"/>
    <property type="match status" value="2"/>
</dbReference>
<dbReference type="Proteomes" id="UP000288216">
    <property type="component" value="Unassembled WGS sequence"/>
</dbReference>
<dbReference type="Pfam" id="PF07679">
    <property type="entry name" value="I-set"/>
    <property type="match status" value="1"/>
</dbReference>
<keyword evidence="3 5" id="KW-0472">Membrane</keyword>
<comment type="caution">
    <text evidence="7">The sequence shown here is derived from an EMBL/GenBank/DDBJ whole genome shotgun (WGS) entry which is preliminary data.</text>
</comment>
<name>A0A401QA40_SCYTO</name>
<evidence type="ECO:0000259" key="6">
    <source>
        <dbReference type="PROSITE" id="PS50835"/>
    </source>
</evidence>
<sequence length="178" mass="20101">MNHSTWKPHEHFRDRLYFNETNGSMMLKNLTIGDQGIYAITVDDYWKWSAELELIEPLLVPFINETKVNTTIELTCSLSVGEASSVLWWKDNKVITNGQRYQLVQNNSTLIISQAKGSNCGNYICTMENLVSKTNCSHTLTLPNKGCEPAANQQTNIILAVAVPIPFLLAIIYVICKY</sequence>
<evidence type="ECO:0000256" key="4">
    <source>
        <dbReference type="ARBA" id="ARBA00023180"/>
    </source>
</evidence>
<dbReference type="CDD" id="cd00096">
    <property type="entry name" value="Ig"/>
    <property type="match status" value="1"/>
</dbReference>
<evidence type="ECO:0000256" key="3">
    <source>
        <dbReference type="ARBA" id="ARBA00023136"/>
    </source>
</evidence>
<keyword evidence="4" id="KW-0325">Glycoprotein</keyword>
<evidence type="ECO:0000256" key="1">
    <source>
        <dbReference type="ARBA" id="ARBA00004370"/>
    </source>
</evidence>
<dbReference type="EMBL" id="BFAA01019329">
    <property type="protein sequence ID" value="GCB82187.1"/>
    <property type="molecule type" value="Genomic_DNA"/>
</dbReference>
<dbReference type="OrthoDB" id="6353782at2759"/>
<accession>A0A401QA40</accession>
<evidence type="ECO:0000256" key="2">
    <source>
        <dbReference type="ARBA" id="ARBA00022729"/>
    </source>
</evidence>
<proteinExistence type="predicted"/>
<dbReference type="InterPro" id="IPR003599">
    <property type="entry name" value="Ig_sub"/>
</dbReference>
<keyword evidence="8" id="KW-1185">Reference proteome</keyword>
<organism evidence="7 8">
    <name type="scientific">Scyliorhinus torazame</name>
    <name type="common">Cloudy catshark</name>
    <name type="synonym">Catulus torazame</name>
    <dbReference type="NCBI Taxonomy" id="75743"/>
    <lineage>
        <taxon>Eukaryota</taxon>
        <taxon>Metazoa</taxon>
        <taxon>Chordata</taxon>
        <taxon>Craniata</taxon>
        <taxon>Vertebrata</taxon>
        <taxon>Chondrichthyes</taxon>
        <taxon>Elasmobranchii</taxon>
        <taxon>Galeomorphii</taxon>
        <taxon>Galeoidea</taxon>
        <taxon>Carcharhiniformes</taxon>
        <taxon>Scyliorhinidae</taxon>
        <taxon>Scyliorhinus</taxon>
    </lineage>
</organism>
<dbReference type="STRING" id="75743.A0A401QA40"/>
<evidence type="ECO:0000313" key="8">
    <source>
        <dbReference type="Proteomes" id="UP000288216"/>
    </source>
</evidence>
<comment type="subcellular location">
    <subcellularLocation>
        <location evidence="1">Membrane</location>
    </subcellularLocation>
</comment>
<evidence type="ECO:0000256" key="5">
    <source>
        <dbReference type="SAM" id="Phobius"/>
    </source>
</evidence>
<dbReference type="InterPro" id="IPR007110">
    <property type="entry name" value="Ig-like_dom"/>
</dbReference>
<feature type="transmembrane region" description="Helical" evidence="5">
    <location>
        <begin position="157"/>
        <end position="176"/>
    </location>
</feature>
<dbReference type="SMART" id="SM00409">
    <property type="entry name" value="IG"/>
    <property type="match status" value="1"/>
</dbReference>
<dbReference type="PANTHER" id="PTHR12080:SF59">
    <property type="entry name" value="HEPATIC AND GLIAL CELL ADHESION MOLECULE"/>
    <property type="match status" value="1"/>
</dbReference>
<dbReference type="InterPro" id="IPR015631">
    <property type="entry name" value="CD2/SLAM_rcpt"/>
</dbReference>
<reference evidence="7 8" key="1">
    <citation type="journal article" date="2018" name="Nat. Ecol. Evol.">
        <title>Shark genomes provide insights into elasmobranch evolution and the origin of vertebrates.</title>
        <authorList>
            <person name="Hara Y"/>
            <person name="Yamaguchi K"/>
            <person name="Onimaru K"/>
            <person name="Kadota M"/>
            <person name="Koyanagi M"/>
            <person name="Keeley SD"/>
            <person name="Tatsumi K"/>
            <person name="Tanaka K"/>
            <person name="Motone F"/>
            <person name="Kageyama Y"/>
            <person name="Nozu R"/>
            <person name="Adachi N"/>
            <person name="Nishimura O"/>
            <person name="Nakagawa R"/>
            <person name="Tanegashima C"/>
            <person name="Kiyatake I"/>
            <person name="Matsumoto R"/>
            <person name="Murakumo K"/>
            <person name="Nishida K"/>
            <person name="Terakita A"/>
            <person name="Kuratani S"/>
            <person name="Sato K"/>
            <person name="Hyodo S Kuraku.S."/>
        </authorList>
    </citation>
    <scope>NUCLEOTIDE SEQUENCE [LARGE SCALE GENOMIC DNA]</scope>
</reference>
<evidence type="ECO:0000313" key="7">
    <source>
        <dbReference type="EMBL" id="GCB82187.1"/>
    </source>
</evidence>